<dbReference type="Proteomes" id="UP001142175">
    <property type="component" value="Unassembled WGS sequence"/>
</dbReference>
<name>A0A9X2P7X6_9BACT</name>
<gene>
    <name evidence="13" type="ORF">NU887_02270</name>
</gene>
<dbReference type="Gene3D" id="3.90.105.10">
    <property type="entry name" value="Molybdopterin biosynthesis moea protein, domain 2"/>
    <property type="match status" value="1"/>
</dbReference>
<feature type="domain" description="MoaB/Mog" evidence="12">
    <location>
        <begin position="175"/>
        <end position="313"/>
    </location>
</feature>
<dbReference type="Gene3D" id="2.170.190.11">
    <property type="entry name" value="Molybdopterin biosynthesis moea protein, domain 3"/>
    <property type="match status" value="1"/>
</dbReference>
<comment type="cofactor">
    <cofactor evidence="1 11">
        <name>Mg(2+)</name>
        <dbReference type="ChEBI" id="CHEBI:18420"/>
    </cofactor>
</comment>
<dbReference type="SUPFAM" id="SSF53218">
    <property type="entry name" value="Molybdenum cofactor biosynthesis proteins"/>
    <property type="match status" value="1"/>
</dbReference>
<keyword evidence="6 11" id="KW-0808">Transferase</keyword>
<dbReference type="InterPro" id="IPR036135">
    <property type="entry name" value="MoeA_linker/N_sf"/>
</dbReference>
<comment type="pathway">
    <text evidence="3 11">Cofactor biosynthesis; molybdopterin biosynthesis.</text>
</comment>
<dbReference type="SUPFAM" id="SSF63867">
    <property type="entry name" value="MoeA C-terminal domain-like"/>
    <property type="match status" value="1"/>
</dbReference>
<comment type="catalytic activity">
    <reaction evidence="10">
        <text>adenylyl-molybdopterin + molybdate = Mo-molybdopterin + AMP + H(+)</text>
        <dbReference type="Rhea" id="RHEA:35047"/>
        <dbReference type="ChEBI" id="CHEBI:15378"/>
        <dbReference type="ChEBI" id="CHEBI:36264"/>
        <dbReference type="ChEBI" id="CHEBI:62727"/>
        <dbReference type="ChEBI" id="CHEBI:71302"/>
        <dbReference type="ChEBI" id="CHEBI:456215"/>
        <dbReference type="EC" id="2.10.1.1"/>
    </reaction>
</comment>
<dbReference type="RefSeq" id="WP_258421732.1">
    <property type="nucleotide sequence ID" value="NZ_JANSUY010000001.1"/>
</dbReference>
<keyword evidence="7 11" id="KW-0479">Metal-binding</keyword>
<dbReference type="NCBIfam" id="NF045515">
    <property type="entry name" value="Glp_gephyrin"/>
    <property type="match status" value="1"/>
</dbReference>
<dbReference type="GO" id="GO:0061599">
    <property type="term" value="F:molybdopterin molybdotransferase activity"/>
    <property type="evidence" value="ECO:0007669"/>
    <property type="project" value="UniProtKB-UniRule"/>
</dbReference>
<sequence length="393" mass="43280">MISVSEAKKILNDHLILGKRIFVDLGAANGLVLAEDIFSPIDIPSFDNSAMDGYAIFWQEGNPLRQLRPISKSKAGDMEVLTLDQNEAIRIFTGAPVPAGADTVIPQEWVKIENGQLVFDPEKFRKGANFRAKGAQNKSGDLIAKKGSPITPGMVGLLASVGMEKIHVYSPPAVGIILTGDELEEIGKPLEFGKIYNANGPILESYLHQLGIHAIQIGKAIDDPEKLQEKINDYLGKYDILILSGGISVGEYDYVKEGLRKAGVKELFYKVRQKPGKPLFVGQRENQWVFALPGNPASTLTCFQQYVKPCLEAWIGKSEVWKPSGYFPLAEDFDKNANLTFFLKAKLEDGKVIVLPGQESFNLISYGSANCIAEVGEEVQFLEKGSKVNIYEW</sequence>
<dbReference type="InterPro" id="IPR008284">
    <property type="entry name" value="MoCF_biosynth_CS"/>
</dbReference>
<keyword evidence="8 11" id="KW-0460">Magnesium</keyword>
<dbReference type="Pfam" id="PF00994">
    <property type="entry name" value="MoCF_biosynth"/>
    <property type="match status" value="1"/>
</dbReference>
<dbReference type="EC" id="2.10.1.1" evidence="11"/>
<dbReference type="Gene3D" id="3.40.980.10">
    <property type="entry name" value="MoaB/Mog-like domain"/>
    <property type="match status" value="1"/>
</dbReference>
<dbReference type="SMART" id="SM00852">
    <property type="entry name" value="MoCF_biosynth"/>
    <property type="match status" value="1"/>
</dbReference>
<evidence type="ECO:0000313" key="14">
    <source>
        <dbReference type="Proteomes" id="UP001142175"/>
    </source>
</evidence>
<dbReference type="InterPro" id="IPR001453">
    <property type="entry name" value="MoaB/Mog_dom"/>
</dbReference>
<evidence type="ECO:0000256" key="5">
    <source>
        <dbReference type="ARBA" id="ARBA00022505"/>
    </source>
</evidence>
<organism evidence="13 14">
    <name type="scientific">Aquiflexum gelatinilyticum</name>
    <dbReference type="NCBI Taxonomy" id="2961943"/>
    <lineage>
        <taxon>Bacteria</taxon>
        <taxon>Pseudomonadati</taxon>
        <taxon>Bacteroidota</taxon>
        <taxon>Cytophagia</taxon>
        <taxon>Cytophagales</taxon>
        <taxon>Cyclobacteriaceae</taxon>
        <taxon>Aquiflexum</taxon>
    </lineage>
</organism>
<dbReference type="InterPro" id="IPR005110">
    <property type="entry name" value="MoeA_linker/N"/>
</dbReference>
<dbReference type="InterPro" id="IPR036425">
    <property type="entry name" value="MoaB/Mog-like_dom_sf"/>
</dbReference>
<evidence type="ECO:0000256" key="4">
    <source>
        <dbReference type="ARBA" id="ARBA00010763"/>
    </source>
</evidence>
<protein>
    <recommendedName>
        <fullName evidence="11">Molybdopterin molybdenumtransferase</fullName>
        <ecNumber evidence="11">2.10.1.1</ecNumber>
    </recommendedName>
</protein>
<evidence type="ECO:0000256" key="7">
    <source>
        <dbReference type="ARBA" id="ARBA00022723"/>
    </source>
</evidence>
<comment type="function">
    <text evidence="2 11">Catalyzes the insertion of molybdate into adenylated molybdopterin with the concomitant release of AMP.</text>
</comment>
<comment type="similarity">
    <text evidence="4 11">Belongs to the MoeA family.</text>
</comment>
<dbReference type="Pfam" id="PF03454">
    <property type="entry name" value="MoeA_C"/>
    <property type="match status" value="1"/>
</dbReference>
<evidence type="ECO:0000313" key="13">
    <source>
        <dbReference type="EMBL" id="MCR9013840.1"/>
    </source>
</evidence>
<dbReference type="InterPro" id="IPR005111">
    <property type="entry name" value="MoeA_C_domain_IV"/>
</dbReference>
<dbReference type="EMBL" id="JANSUY010000001">
    <property type="protein sequence ID" value="MCR9013840.1"/>
    <property type="molecule type" value="Genomic_DNA"/>
</dbReference>
<dbReference type="NCBIfam" id="TIGR00177">
    <property type="entry name" value="molyb_syn"/>
    <property type="match status" value="1"/>
</dbReference>
<evidence type="ECO:0000256" key="1">
    <source>
        <dbReference type="ARBA" id="ARBA00001946"/>
    </source>
</evidence>
<dbReference type="Pfam" id="PF03453">
    <property type="entry name" value="MoeA_N"/>
    <property type="match status" value="1"/>
</dbReference>
<keyword evidence="5 11" id="KW-0500">Molybdenum</keyword>
<dbReference type="Gene3D" id="2.40.340.10">
    <property type="entry name" value="MoeA, C-terminal, domain IV"/>
    <property type="match status" value="1"/>
</dbReference>
<dbReference type="FunFam" id="3.40.980.10:FF:000004">
    <property type="entry name" value="Molybdopterin molybdenumtransferase"/>
    <property type="match status" value="1"/>
</dbReference>
<evidence type="ECO:0000256" key="3">
    <source>
        <dbReference type="ARBA" id="ARBA00005046"/>
    </source>
</evidence>
<dbReference type="GO" id="GO:0006777">
    <property type="term" value="P:Mo-molybdopterin cofactor biosynthetic process"/>
    <property type="evidence" value="ECO:0007669"/>
    <property type="project" value="UniProtKB-UniRule"/>
</dbReference>
<dbReference type="InterPro" id="IPR036688">
    <property type="entry name" value="MoeA_C_domain_IV_sf"/>
</dbReference>
<evidence type="ECO:0000256" key="8">
    <source>
        <dbReference type="ARBA" id="ARBA00022842"/>
    </source>
</evidence>
<evidence type="ECO:0000256" key="11">
    <source>
        <dbReference type="RuleBase" id="RU365090"/>
    </source>
</evidence>
<dbReference type="PROSITE" id="PS01079">
    <property type="entry name" value="MOCF_BIOSYNTHESIS_2"/>
    <property type="match status" value="1"/>
</dbReference>
<dbReference type="GO" id="GO:0046872">
    <property type="term" value="F:metal ion binding"/>
    <property type="evidence" value="ECO:0007669"/>
    <property type="project" value="UniProtKB-UniRule"/>
</dbReference>
<reference evidence="13" key="1">
    <citation type="submission" date="2022-08" db="EMBL/GenBank/DDBJ databases">
        <authorList>
            <person name="Zhang D."/>
        </authorList>
    </citation>
    <scope>NUCLEOTIDE SEQUENCE</scope>
    <source>
        <strain evidence="13">XJ19-11</strain>
    </source>
</reference>
<dbReference type="SUPFAM" id="SSF63882">
    <property type="entry name" value="MoeA N-terminal region -like"/>
    <property type="match status" value="1"/>
</dbReference>
<keyword evidence="9 11" id="KW-0501">Molybdenum cofactor biosynthesis</keyword>
<evidence type="ECO:0000259" key="12">
    <source>
        <dbReference type="SMART" id="SM00852"/>
    </source>
</evidence>
<evidence type="ECO:0000256" key="10">
    <source>
        <dbReference type="ARBA" id="ARBA00047317"/>
    </source>
</evidence>
<dbReference type="CDD" id="cd00887">
    <property type="entry name" value="MoeA"/>
    <property type="match status" value="1"/>
</dbReference>
<keyword evidence="14" id="KW-1185">Reference proteome</keyword>
<evidence type="ECO:0000256" key="2">
    <source>
        <dbReference type="ARBA" id="ARBA00002901"/>
    </source>
</evidence>
<dbReference type="AlphaFoldDB" id="A0A9X2P7X6"/>
<evidence type="ECO:0000256" key="9">
    <source>
        <dbReference type="ARBA" id="ARBA00023150"/>
    </source>
</evidence>
<dbReference type="GO" id="GO:0005829">
    <property type="term" value="C:cytosol"/>
    <property type="evidence" value="ECO:0007669"/>
    <property type="project" value="TreeGrafter"/>
</dbReference>
<proteinExistence type="inferred from homology"/>
<dbReference type="InterPro" id="IPR038987">
    <property type="entry name" value="MoeA-like"/>
</dbReference>
<comment type="caution">
    <text evidence="13">The sequence shown here is derived from an EMBL/GenBank/DDBJ whole genome shotgun (WGS) entry which is preliminary data.</text>
</comment>
<dbReference type="PANTHER" id="PTHR10192">
    <property type="entry name" value="MOLYBDOPTERIN BIOSYNTHESIS PROTEIN"/>
    <property type="match status" value="1"/>
</dbReference>
<evidence type="ECO:0000256" key="6">
    <source>
        <dbReference type="ARBA" id="ARBA00022679"/>
    </source>
</evidence>
<accession>A0A9X2P7X6</accession>
<dbReference type="PANTHER" id="PTHR10192:SF5">
    <property type="entry name" value="GEPHYRIN"/>
    <property type="match status" value="1"/>
</dbReference>